<dbReference type="GO" id="GO:0015276">
    <property type="term" value="F:ligand-gated monoatomic ion channel activity"/>
    <property type="evidence" value="ECO:0007669"/>
    <property type="project" value="InterPro"/>
</dbReference>
<gene>
    <name evidence="8" type="ORF">SAMN05421779_102285</name>
</gene>
<dbReference type="Gene3D" id="3.40.190.10">
    <property type="entry name" value="Periplasmic binding protein-like II"/>
    <property type="match status" value="2"/>
</dbReference>
<dbReference type="SMART" id="SM00079">
    <property type="entry name" value="PBPe"/>
    <property type="match status" value="1"/>
</dbReference>
<feature type="domain" description="Ionotropic glutamate receptor C-terminal" evidence="7">
    <location>
        <begin position="32"/>
        <end position="253"/>
    </location>
</feature>
<dbReference type="GO" id="GO:0030313">
    <property type="term" value="C:cell envelope"/>
    <property type="evidence" value="ECO:0007669"/>
    <property type="project" value="UniProtKB-SubCell"/>
</dbReference>
<accession>A0A1N7JHY2</accession>
<organism evidence="8 9">
    <name type="scientific">Insolitispirillum peregrinum</name>
    <dbReference type="NCBI Taxonomy" id="80876"/>
    <lineage>
        <taxon>Bacteria</taxon>
        <taxon>Pseudomonadati</taxon>
        <taxon>Pseudomonadota</taxon>
        <taxon>Alphaproteobacteria</taxon>
        <taxon>Rhodospirillales</taxon>
        <taxon>Novispirillaceae</taxon>
        <taxon>Insolitispirillum</taxon>
    </lineage>
</organism>
<evidence type="ECO:0000259" key="6">
    <source>
        <dbReference type="SMART" id="SM00062"/>
    </source>
</evidence>
<keyword evidence="9" id="KW-1185">Reference proteome</keyword>
<reference evidence="8 9" key="1">
    <citation type="submission" date="2017-01" db="EMBL/GenBank/DDBJ databases">
        <authorList>
            <person name="Mah S.A."/>
            <person name="Swanson W.J."/>
            <person name="Moy G.W."/>
            <person name="Vacquier V.D."/>
        </authorList>
    </citation>
    <scope>NUCLEOTIDE SEQUENCE [LARGE SCALE GENOMIC DNA]</scope>
    <source>
        <strain evidence="8 9">DSM 11589</strain>
    </source>
</reference>
<dbReference type="Pfam" id="PF00497">
    <property type="entry name" value="SBP_bac_3"/>
    <property type="match status" value="1"/>
</dbReference>
<dbReference type="InterPro" id="IPR001320">
    <property type="entry name" value="Iontro_rcpt_C"/>
</dbReference>
<evidence type="ECO:0000256" key="1">
    <source>
        <dbReference type="ARBA" id="ARBA00004196"/>
    </source>
</evidence>
<proteinExistence type="inferred from homology"/>
<dbReference type="SMART" id="SM00062">
    <property type="entry name" value="PBPb"/>
    <property type="match status" value="1"/>
</dbReference>
<dbReference type="EMBL" id="FTOA01000002">
    <property type="protein sequence ID" value="SIS48866.1"/>
    <property type="molecule type" value="Genomic_DNA"/>
</dbReference>
<dbReference type="AlphaFoldDB" id="A0A1N7JHY2"/>
<dbReference type="Proteomes" id="UP000185678">
    <property type="component" value="Unassembled WGS sequence"/>
</dbReference>
<evidence type="ECO:0000256" key="5">
    <source>
        <dbReference type="SAM" id="SignalP"/>
    </source>
</evidence>
<dbReference type="RefSeq" id="WP_076399171.1">
    <property type="nucleotide sequence ID" value="NZ_FTOA01000002.1"/>
</dbReference>
<evidence type="ECO:0000256" key="3">
    <source>
        <dbReference type="ARBA" id="ARBA00022729"/>
    </source>
</evidence>
<evidence type="ECO:0000256" key="4">
    <source>
        <dbReference type="RuleBase" id="RU003744"/>
    </source>
</evidence>
<evidence type="ECO:0000259" key="7">
    <source>
        <dbReference type="SMART" id="SM00079"/>
    </source>
</evidence>
<dbReference type="STRING" id="80876.SAMN05421779_102285"/>
<dbReference type="CDD" id="cd13702">
    <property type="entry name" value="PBP2_mlr5654_like"/>
    <property type="match status" value="1"/>
</dbReference>
<comment type="similarity">
    <text evidence="2 4">Belongs to the bacterial solute-binding protein 3 family.</text>
</comment>
<feature type="chain" id="PRO_5012771840" evidence="5">
    <location>
        <begin position="30"/>
        <end position="256"/>
    </location>
</feature>
<comment type="subcellular location">
    <subcellularLocation>
        <location evidence="1">Cell envelope</location>
    </subcellularLocation>
</comment>
<sequence length="256" mass="27705">MKAFKLSALTLAAAVAVSAAVAGSTAAQAAEKVRLATEGAFPPFNTIDSAGKPQGFDVDIGLALCAEMKVECEVVTQDWDGIIPGLLAKKYDAIIASMSITPERKEAVAFTNPYYSNKLQFVAPKGKDFTLTKDGLKGKTIGAQRSTISASWMEEHMPGVEVKLYGTQEEAFLDLASGRLDLVINDVYVTYGWLNSDAGKGFEFKGSPVYDDDKIGIALRKDDTALRDKMNAALEAIRKNGTYDKLNAKYFPFSIY</sequence>
<evidence type="ECO:0000313" key="8">
    <source>
        <dbReference type="EMBL" id="SIS48866.1"/>
    </source>
</evidence>
<dbReference type="PANTHER" id="PTHR35936:SF17">
    <property type="entry name" value="ARGININE-BINDING EXTRACELLULAR PROTEIN ARTP"/>
    <property type="match status" value="1"/>
</dbReference>
<dbReference type="InterPro" id="IPR001638">
    <property type="entry name" value="Solute-binding_3/MltF_N"/>
</dbReference>
<dbReference type="PROSITE" id="PS01039">
    <property type="entry name" value="SBP_BACTERIAL_3"/>
    <property type="match status" value="1"/>
</dbReference>
<dbReference type="GO" id="GO:0016020">
    <property type="term" value="C:membrane"/>
    <property type="evidence" value="ECO:0007669"/>
    <property type="project" value="InterPro"/>
</dbReference>
<name>A0A1N7JHY2_9PROT</name>
<keyword evidence="3 5" id="KW-0732">Signal</keyword>
<evidence type="ECO:0000313" key="9">
    <source>
        <dbReference type="Proteomes" id="UP000185678"/>
    </source>
</evidence>
<dbReference type="SUPFAM" id="SSF53850">
    <property type="entry name" value="Periplasmic binding protein-like II"/>
    <property type="match status" value="1"/>
</dbReference>
<feature type="domain" description="Solute-binding protein family 3/N-terminal" evidence="6">
    <location>
        <begin position="32"/>
        <end position="254"/>
    </location>
</feature>
<feature type="signal peptide" evidence="5">
    <location>
        <begin position="1"/>
        <end position="29"/>
    </location>
</feature>
<evidence type="ECO:0000256" key="2">
    <source>
        <dbReference type="ARBA" id="ARBA00010333"/>
    </source>
</evidence>
<dbReference type="PANTHER" id="PTHR35936">
    <property type="entry name" value="MEMBRANE-BOUND LYTIC MUREIN TRANSGLYCOSYLASE F"/>
    <property type="match status" value="1"/>
</dbReference>
<dbReference type="InterPro" id="IPR018313">
    <property type="entry name" value="SBP_3_CS"/>
</dbReference>
<dbReference type="OrthoDB" id="9807134at2"/>
<protein>
    <submittedName>
        <fullName evidence="8">Amino acid ABC transporter substrate-binding protein, PAAT family</fullName>
    </submittedName>
</protein>